<keyword evidence="2" id="KW-1185">Reference proteome</keyword>
<evidence type="ECO:0000313" key="2">
    <source>
        <dbReference type="Proteomes" id="UP001732700"/>
    </source>
</evidence>
<reference evidence="1" key="1">
    <citation type="submission" date="2021-05" db="EMBL/GenBank/DDBJ databases">
        <authorList>
            <person name="Scholz U."/>
            <person name="Mascher M."/>
            <person name="Fiebig A."/>
        </authorList>
    </citation>
    <scope>NUCLEOTIDE SEQUENCE [LARGE SCALE GENOMIC DNA]</scope>
</reference>
<evidence type="ECO:0000313" key="1">
    <source>
        <dbReference type="EnsemblPlants" id="AVESA.00010b.r2.3DG0517400.1.CDS.1"/>
    </source>
</evidence>
<name>A0ACD5VV84_AVESA</name>
<reference evidence="1" key="2">
    <citation type="submission" date="2025-09" db="UniProtKB">
        <authorList>
            <consortium name="EnsemblPlants"/>
        </authorList>
    </citation>
    <scope>IDENTIFICATION</scope>
</reference>
<protein>
    <submittedName>
        <fullName evidence="1">Uncharacterized protein</fullName>
    </submittedName>
</protein>
<dbReference type="EnsemblPlants" id="AVESA.00010b.r2.3DG0517400.1">
    <property type="protein sequence ID" value="AVESA.00010b.r2.3DG0517400.1.CDS.1"/>
    <property type="gene ID" value="AVESA.00010b.r2.3DG0517400"/>
</dbReference>
<organism evidence="1 2">
    <name type="scientific">Avena sativa</name>
    <name type="common">Oat</name>
    <dbReference type="NCBI Taxonomy" id="4498"/>
    <lineage>
        <taxon>Eukaryota</taxon>
        <taxon>Viridiplantae</taxon>
        <taxon>Streptophyta</taxon>
        <taxon>Embryophyta</taxon>
        <taxon>Tracheophyta</taxon>
        <taxon>Spermatophyta</taxon>
        <taxon>Magnoliopsida</taxon>
        <taxon>Liliopsida</taxon>
        <taxon>Poales</taxon>
        <taxon>Poaceae</taxon>
        <taxon>BOP clade</taxon>
        <taxon>Pooideae</taxon>
        <taxon>Poodae</taxon>
        <taxon>Poeae</taxon>
        <taxon>Poeae Chloroplast Group 1 (Aveneae type)</taxon>
        <taxon>Aveninae</taxon>
        <taxon>Avena</taxon>
    </lineage>
</organism>
<sequence length="214" mass="23306">MTFLGGDGGSGGGSDGQNGSTRPHFVLVPMMGQGHTIPMTDMARLLAEHGAQVSFITTPVNAARLAGFAADVEAAGLAVRLVEIRFPAAEFGLPDGCENFDLIQSRGLLLNFLEACAALQGPLMAHLREQQLSPPSCIISSQMHWWTGDIARELNIPRLAFGGFCGFSSLVRYYNHKRQNSLAVNVAYFTCIIKYLLPSSYIHPFIFKKIENLF</sequence>
<accession>A0ACD5VV84</accession>
<dbReference type="Proteomes" id="UP001732700">
    <property type="component" value="Chromosome 3D"/>
</dbReference>
<proteinExistence type="predicted"/>